<comment type="subcellular location">
    <subcellularLocation>
        <location evidence="1">Membrane</location>
        <topology evidence="1">Single-pass membrane protein</topology>
    </subcellularLocation>
</comment>
<comment type="caution">
    <text evidence="8">The sequence shown here is derived from an EMBL/GenBank/DDBJ whole genome shotgun (WGS) entry which is preliminary data.</text>
</comment>
<name>A0A200RDS5_MACCD</name>
<dbReference type="InterPro" id="IPR044839">
    <property type="entry name" value="NDR1-like"/>
</dbReference>
<dbReference type="PANTHER" id="PTHR31234">
    <property type="entry name" value="LATE EMBRYOGENESIS ABUNDANT (LEA) HYDROXYPROLINE-RICH GLYCOPROTEIN FAMILY"/>
    <property type="match status" value="1"/>
</dbReference>
<feature type="domain" description="Late embryogenesis abundant protein LEA-2 subgroup" evidence="7">
    <location>
        <begin position="117"/>
        <end position="201"/>
    </location>
</feature>
<evidence type="ECO:0000256" key="2">
    <source>
        <dbReference type="ARBA" id="ARBA00022692"/>
    </source>
</evidence>
<evidence type="ECO:0000256" key="6">
    <source>
        <dbReference type="SAM" id="Phobius"/>
    </source>
</evidence>
<dbReference type="OMA" id="HGRCSIV"/>
<evidence type="ECO:0000313" key="9">
    <source>
        <dbReference type="Proteomes" id="UP000195402"/>
    </source>
</evidence>
<dbReference type="OrthoDB" id="1924574at2759"/>
<organism evidence="8 9">
    <name type="scientific">Macleaya cordata</name>
    <name type="common">Five-seeded plume-poppy</name>
    <name type="synonym">Bocconia cordata</name>
    <dbReference type="NCBI Taxonomy" id="56857"/>
    <lineage>
        <taxon>Eukaryota</taxon>
        <taxon>Viridiplantae</taxon>
        <taxon>Streptophyta</taxon>
        <taxon>Embryophyta</taxon>
        <taxon>Tracheophyta</taxon>
        <taxon>Spermatophyta</taxon>
        <taxon>Magnoliopsida</taxon>
        <taxon>Ranunculales</taxon>
        <taxon>Papaveraceae</taxon>
        <taxon>Papaveroideae</taxon>
        <taxon>Macleaya</taxon>
    </lineage>
</organism>
<evidence type="ECO:0000256" key="5">
    <source>
        <dbReference type="SAM" id="MobiDB-lite"/>
    </source>
</evidence>
<dbReference type="Proteomes" id="UP000195402">
    <property type="component" value="Unassembled WGS sequence"/>
</dbReference>
<proteinExistence type="predicted"/>
<evidence type="ECO:0000256" key="3">
    <source>
        <dbReference type="ARBA" id="ARBA00022989"/>
    </source>
</evidence>
<dbReference type="GO" id="GO:0005886">
    <property type="term" value="C:plasma membrane"/>
    <property type="evidence" value="ECO:0007669"/>
    <property type="project" value="TreeGrafter"/>
</dbReference>
<keyword evidence="9" id="KW-1185">Reference proteome</keyword>
<evidence type="ECO:0000256" key="4">
    <source>
        <dbReference type="ARBA" id="ARBA00023136"/>
    </source>
</evidence>
<dbReference type="GO" id="GO:0098542">
    <property type="term" value="P:defense response to other organism"/>
    <property type="evidence" value="ECO:0007669"/>
    <property type="project" value="InterPro"/>
</dbReference>
<feature type="region of interest" description="Disordered" evidence="5">
    <location>
        <begin position="1"/>
        <end position="29"/>
    </location>
</feature>
<keyword evidence="3 6" id="KW-1133">Transmembrane helix</keyword>
<evidence type="ECO:0000313" key="8">
    <source>
        <dbReference type="EMBL" id="OVA20833.1"/>
    </source>
</evidence>
<feature type="compositionally biased region" description="Low complexity" evidence="5">
    <location>
        <begin position="9"/>
        <end position="29"/>
    </location>
</feature>
<dbReference type="InterPro" id="IPR004864">
    <property type="entry name" value="LEA_2"/>
</dbReference>
<keyword evidence="2 6" id="KW-0812">Transmembrane</keyword>
<keyword evidence="4 6" id="KW-0472">Membrane</keyword>
<dbReference type="InParanoid" id="A0A200RDS5"/>
<dbReference type="PANTHER" id="PTHR31234:SF42">
    <property type="entry name" value="LATE EMBRYOGENESIS ABUNDANT (LEA) HYDROXYPROLINE-RICH GLYCOPROTEIN FAMILY"/>
    <property type="match status" value="1"/>
</dbReference>
<gene>
    <name evidence="8" type="ORF">BVC80_887g127</name>
</gene>
<sequence length="236" mass="27049">MSHHHENNPHFLQAQQQQPHQQEHQNQQHPLRDPYLHKHDLKVPHPRRTKPTTWFLAFFCVILWVIIILGGLAVLIVYLVFRPKNPRFDIPNATLNAVYLDTGSLLNSDLTILANFTNPNKKVSIDYSYIVIELYYGNTLIATTSVDPFSETSAESNLQGIHLVSSEVSLSSNDIQRLKKEVGNNSVMFDVQGRFRTRSNFGSFLHYSYWLHGRCSIVLTGPPYGVLVSHKCKTKR</sequence>
<dbReference type="FunCoup" id="A0A200RDS5">
    <property type="interactions" value="748"/>
</dbReference>
<dbReference type="AlphaFoldDB" id="A0A200RDS5"/>
<feature type="transmembrane region" description="Helical" evidence="6">
    <location>
        <begin position="54"/>
        <end position="81"/>
    </location>
</feature>
<protein>
    <submittedName>
        <fullName evidence="8">Late embryogenesis abundant protein</fullName>
    </submittedName>
</protein>
<evidence type="ECO:0000256" key="1">
    <source>
        <dbReference type="ARBA" id="ARBA00004167"/>
    </source>
</evidence>
<accession>A0A200RDS5</accession>
<dbReference type="Pfam" id="PF03168">
    <property type="entry name" value="LEA_2"/>
    <property type="match status" value="1"/>
</dbReference>
<dbReference type="STRING" id="56857.A0A200RDS5"/>
<evidence type="ECO:0000259" key="7">
    <source>
        <dbReference type="Pfam" id="PF03168"/>
    </source>
</evidence>
<reference evidence="8 9" key="1">
    <citation type="journal article" date="2017" name="Mol. Plant">
        <title>The Genome of Medicinal Plant Macleaya cordata Provides New Insights into Benzylisoquinoline Alkaloids Metabolism.</title>
        <authorList>
            <person name="Liu X."/>
            <person name="Liu Y."/>
            <person name="Huang P."/>
            <person name="Ma Y."/>
            <person name="Qing Z."/>
            <person name="Tang Q."/>
            <person name="Cao H."/>
            <person name="Cheng P."/>
            <person name="Zheng Y."/>
            <person name="Yuan Z."/>
            <person name="Zhou Y."/>
            <person name="Liu J."/>
            <person name="Tang Z."/>
            <person name="Zhuo Y."/>
            <person name="Zhang Y."/>
            <person name="Yu L."/>
            <person name="Huang J."/>
            <person name="Yang P."/>
            <person name="Peng Q."/>
            <person name="Zhang J."/>
            <person name="Jiang W."/>
            <person name="Zhang Z."/>
            <person name="Lin K."/>
            <person name="Ro D.K."/>
            <person name="Chen X."/>
            <person name="Xiong X."/>
            <person name="Shang Y."/>
            <person name="Huang S."/>
            <person name="Zeng J."/>
        </authorList>
    </citation>
    <scope>NUCLEOTIDE SEQUENCE [LARGE SCALE GENOMIC DNA]</scope>
    <source>
        <strain evidence="9">cv. BLH2017</strain>
        <tissue evidence="8">Root</tissue>
    </source>
</reference>
<dbReference type="EMBL" id="MVGT01000057">
    <property type="protein sequence ID" value="OVA20833.1"/>
    <property type="molecule type" value="Genomic_DNA"/>
</dbReference>